<proteinExistence type="predicted"/>
<sequence>MSDRSADEVSIRELIDRTTDAWTRNDADAYAAEFAVDADYVVFDGTRLHGRDAIRDLHAQLFRTLLYGTRLEGGIESVRFLTDDIALVHATGAVLFAWQQGTPKRRLSRNTWVLRRTPVGWEVQAFHNTRVRPVPSDGRSLELFGRFVQWRTRRAAVHRPQPSRPVLVRP</sequence>
<dbReference type="RefSeq" id="WP_201949141.1">
    <property type="nucleotide sequence ID" value="NZ_JAERRJ010000007.1"/>
</dbReference>
<dbReference type="InterPro" id="IPR011944">
    <property type="entry name" value="Steroid_delta5-4_isomerase"/>
</dbReference>
<evidence type="ECO:0000313" key="3">
    <source>
        <dbReference type="Proteomes" id="UP000602198"/>
    </source>
</evidence>
<dbReference type="EMBL" id="JAERRJ010000007">
    <property type="protein sequence ID" value="MBL1076562.1"/>
    <property type="molecule type" value="Genomic_DNA"/>
</dbReference>
<dbReference type="InterPro" id="IPR037401">
    <property type="entry name" value="SnoaL-like"/>
</dbReference>
<feature type="domain" description="SnoaL-like" evidence="1">
    <location>
        <begin position="11"/>
        <end position="123"/>
    </location>
</feature>
<organism evidence="2 3">
    <name type="scientific">Nocardia acididurans</name>
    <dbReference type="NCBI Taxonomy" id="2802282"/>
    <lineage>
        <taxon>Bacteria</taxon>
        <taxon>Bacillati</taxon>
        <taxon>Actinomycetota</taxon>
        <taxon>Actinomycetes</taxon>
        <taxon>Mycobacteriales</taxon>
        <taxon>Nocardiaceae</taxon>
        <taxon>Nocardia</taxon>
    </lineage>
</organism>
<protein>
    <submittedName>
        <fullName evidence="2">SgcJ/EcaC family oxidoreductase</fullName>
    </submittedName>
</protein>
<keyword evidence="3" id="KW-1185">Reference proteome</keyword>
<dbReference type="NCBIfam" id="TIGR02246">
    <property type="entry name" value="SgcJ/EcaC family oxidoreductase"/>
    <property type="match status" value="1"/>
</dbReference>
<evidence type="ECO:0000259" key="1">
    <source>
        <dbReference type="Pfam" id="PF13474"/>
    </source>
</evidence>
<dbReference type="Proteomes" id="UP000602198">
    <property type="component" value="Unassembled WGS sequence"/>
</dbReference>
<dbReference type="Pfam" id="PF13474">
    <property type="entry name" value="SnoaL_3"/>
    <property type="match status" value="1"/>
</dbReference>
<comment type="caution">
    <text evidence="2">The sequence shown here is derived from an EMBL/GenBank/DDBJ whole genome shotgun (WGS) entry which is preliminary data.</text>
</comment>
<dbReference type="InterPro" id="IPR032710">
    <property type="entry name" value="NTF2-like_dom_sf"/>
</dbReference>
<gene>
    <name evidence="2" type="ORF">JK358_19370</name>
</gene>
<accession>A0ABS1M7D9</accession>
<evidence type="ECO:0000313" key="2">
    <source>
        <dbReference type="EMBL" id="MBL1076562.1"/>
    </source>
</evidence>
<name>A0ABS1M7D9_9NOCA</name>
<reference evidence="2 3" key="1">
    <citation type="submission" date="2021-01" db="EMBL/GenBank/DDBJ databases">
        <title>WGS of actinomycetes isolated from Thailand.</title>
        <authorList>
            <person name="Thawai C."/>
        </authorList>
    </citation>
    <scope>NUCLEOTIDE SEQUENCE [LARGE SCALE GENOMIC DNA]</scope>
    <source>
        <strain evidence="2 3">LPG 2</strain>
    </source>
</reference>
<dbReference type="SUPFAM" id="SSF54427">
    <property type="entry name" value="NTF2-like"/>
    <property type="match status" value="1"/>
</dbReference>
<dbReference type="Gene3D" id="3.10.450.50">
    <property type="match status" value="1"/>
</dbReference>